<feature type="region of interest" description="Disordered" evidence="9">
    <location>
        <begin position="181"/>
        <end position="204"/>
    </location>
</feature>
<evidence type="ECO:0000256" key="5">
    <source>
        <dbReference type="ARBA" id="ARBA00023163"/>
    </source>
</evidence>
<dbReference type="InterPro" id="IPR018359">
    <property type="entry name" value="Bromodomain_CS"/>
</dbReference>
<dbReference type="SUPFAM" id="SSF47370">
    <property type="entry name" value="Bromodomain"/>
    <property type="match status" value="1"/>
</dbReference>
<organism evidence="11 12">
    <name type="scientific">Maudiozyma barnettii</name>
    <dbReference type="NCBI Taxonomy" id="61262"/>
    <lineage>
        <taxon>Eukaryota</taxon>
        <taxon>Fungi</taxon>
        <taxon>Dikarya</taxon>
        <taxon>Ascomycota</taxon>
        <taxon>Saccharomycotina</taxon>
        <taxon>Saccharomycetes</taxon>
        <taxon>Saccharomycetales</taxon>
        <taxon>Saccharomycetaceae</taxon>
        <taxon>Maudiozyma</taxon>
    </lineage>
</organism>
<feature type="compositionally biased region" description="Acidic residues" evidence="9">
    <location>
        <begin position="519"/>
        <end position="540"/>
    </location>
</feature>
<dbReference type="PANTHER" id="PTHR47343:SF1">
    <property type="entry name" value="TRANSCRIPTIONAL ACTIVATOR SPT7"/>
    <property type="match status" value="1"/>
</dbReference>
<dbReference type="GO" id="GO:0005634">
    <property type="term" value="C:nucleus"/>
    <property type="evidence" value="ECO:0007669"/>
    <property type="project" value="UniProtKB-SubCell"/>
</dbReference>
<dbReference type="GO" id="GO:0006325">
    <property type="term" value="P:chromatin organization"/>
    <property type="evidence" value="ECO:0007669"/>
    <property type="project" value="UniProtKB-ARBA"/>
</dbReference>
<feature type="compositionally biased region" description="Basic and acidic residues" evidence="9">
    <location>
        <begin position="320"/>
        <end position="343"/>
    </location>
</feature>
<dbReference type="GO" id="GO:0046695">
    <property type="term" value="C:SLIK (SAGA-like) complex"/>
    <property type="evidence" value="ECO:0007669"/>
    <property type="project" value="InterPro"/>
</dbReference>
<dbReference type="CDD" id="cd05510">
    <property type="entry name" value="Bromo_SPT7_like"/>
    <property type="match status" value="1"/>
</dbReference>
<reference evidence="11 12" key="1">
    <citation type="submission" date="2020-05" db="EMBL/GenBank/DDBJ databases">
        <authorList>
            <person name="Casaregola S."/>
            <person name="Devillers H."/>
            <person name="Grondin C."/>
        </authorList>
    </citation>
    <scope>NUCLEOTIDE SEQUENCE [LARGE SCALE GENOMIC DNA]</scope>
    <source>
        <strain evidence="11 12">CLIB 1767</strain>
    </source>
</reference>
<evidence type="ECO:0000256" key="8">
    <source>
        <dbReference type="PROSITE-ProRule" id="PRU00035"/>
    </source>
</evidence>
<dbReference type="SMART" id="SM00297">
    <property type="entry name" value="BROMO"/>
    <property type="match status" value="1"/>
</dbReference>
<dbReference type="RefSeq" id="XP_041408683.1">
    <property type="nucleotide sequence ID" value="XM_041552749.1"/>
</dbReference>
<dbReference type="PROSITE" id="PS50014">
    <property type="entry name" value="BROMODOMAIN_2"/>
    <property type="match status" value="1"/>
</dbReference>
<dbReference type="InterPro" id="IPR009072">
    <property type="entry name" value="Histone-fold"/>
</dbReference>
<evidence type="ECO:0000313" key="11">
    <source>
        <dbReference type="EMBL" id="CAB4256839.1"/>
    </source>
</evidence>
<feature type="region of interest" description="Disordered" evidence="9">
    <location>
        <begin position="517"/>
        <end position="686"/>
    </location>
</feature>
<feature type="compositionally biased region" description="Polar residues" evidence="9">
    <location>
        <begin position="556"/>
        <end position="574"/>
    </location>
</feature>
<dbReference type="InterPro" id="IPR037782">
    <property type="entry name" value="Spt7"/>
</dbReference>
<dbReference type="CDD" id="cd22927">
    <property type="entry name" value="HFD_SPT7"/>
    <property type="match status" value="1"/>
</dbReference>
<sequence>MFDGIPITNYQQTKVEPLLHLTEKLFRNNAFDSYLTPQQLIVLEFIITAANDEGKIKIWQELMEGNLSLNVLNENTTQSKSEDATENDGYRSSSVEPPMNDDDFSQLDLEELKQSINGPNFIGNLSLKLRYVLWQFAINGKNEDDELHFDKDDSNYVDNDYILLDEEEDIVDAEKIDSDKKEIKEKMAEDQPLGNVEREDEDYDDDDYDMEETNKSNITTHPSAKDTTDIVQLEKDDNNKSILTMKISKETLTKLRPTNINGILSNWRSIYHNFEYDRETMLKRLKLEKNDELIESGKNKRSYSESNEENSEDTVTNLQENKKETPPLDSDKQDEHDGKRPKQDNVSIPSNYGIASLSIKHLLSSIADNKSKLDISDYELKHLLVDVRKNRSKWASDEKIGQEELYEACEKVVLELRNYTEHSTPFLNKVSKREAPNYHQVIKKSMDLNTVLKKLKMFQYRSKQEFVDDILLIWKNCLTYNSDPTHFLRAHAIAMQKKSLQLIPMIPNITIRKRADVEKEMDDMERDKDYEEDEEGDEEVAGSGRKGLNMGAHKPVNQSENGAQDTTTKENTFALSEKDDGIKESNENKEMGPENDKIDKEEVKVDSTTDVKNEQDEVTANSGGEEGNNPPLDKKDEIENNELAKDEDEDNDHSINPDNDEEAEDEDDEDEDKDEEGNYVNSQSYLLERDNDKDDIEISIWKTLTAKVRAEICLKRSEYFKDSHLNSQSAALLKNPKMMKPFDDLFSEYRTQKELELYSQRVEQRSIMKNSFGNVVKTEETDQSAIPSASILESTLFDKGAYEIDIDNTTFLQEYDTNNIYPDLVYSGVDKEEIDKQENIIIESVVEEGVMKQSEYLKNIKKGLTPKINKNISLIQQIRHICHKISLIRMLQNPHYMQSQRSANATTLLNAHQYKYDDINDKIDLDPVSQLPTHDNRDNKELMWKFMHKNVSKISMTNGFETAEPAAVNMLTSLAGEYLSNLIKTVKIHSESDSLNKMKREDILKISLLENGISRPDDLYTYLESEFGKKPRKLKDVKMKLENFLKELLRPTLKELSERNFDDESQSFLTGDFATELTGEDFFGFKELGLEKEFGVLSSTVPLQLLSSQFQATDGETKVQVKKLQPEEFEKTRYPRIPKDYIDSEKCSAVLKPFLQKAFERSKLYTTKPPKGVTIEEKIKRKETNLDSPNYILLEDDEVIVKTKGTARLRLPPTGKISTAYKKKPLADAFILPDEPIVAKVEVTAEPVTEDVTGGSIALPKEGHSSVAVGTPETSSLTGPDSSLLSDIDASNAGSFSLSLPKIEEK</sequence>
<keyword evidence="3" id="KW-0805">Transcription regulation</keyword>
<gene>
    <name evidence="11" type="ORF">KABA2_12S00308</name>
</gene>
<dbReference type="GO" id="GO:0000124">
    <property type="term" value="C:SAGA complex"/>
    <property type="evidence" value="ECO:0007669"/>
    <property type="project" value="InterPro"/>
</dbReference>
<feature type="domain" description="Bromo" evidence="10">
    <location>
        <begin position="418"/>
        <end position="488"/>
    </location>
</feature>
<feature type="compositionally biased region" description="Basic and acidic residues" evidence="9">
    <location>
        <begin position="632"/>
        <end position="644"/>
    </location>
</feature>
<feature type="compositionally biased region" description="Basic and acidic residues" evidence="9">
    <location>
        <begin position="576"/>
        <end position="615"/>
    </location>
</feature>
<dbReference type="Gene3D" id="1.20.920.10">
    <property type="entry name" value="Bromodomain-like"/>
    <property type="match status" value="1"/>
</dbReference>
<evidence type="ECO:0000259" key="10">
    <source>
        <dbReference type="PROSITE" id="PS50014"/>
    </source>
</evidence>
<dbReference type="Proteomes" id="UP000644660">
    <property type="component" value="Unassembled WGS sequence"/>
</dbReference>
<evidence type="ECO:0000256" key="1">
    <source>
        <dbReference type="ARBA" id="ARBA00004123"/>
    </source>
</evidence>
<dbReference type="Pfam" id="PF00439">
    <property type="entry name" value="Bromodomain"/>
    <property type="match status" value="1"/>
</dbReference>
<dbReference type="PANTHER" id="PTHR47343">
    <property type="entry name" value="TRANSCRIPTIONAL ACTIVATOR SPT7"/>
    <property type="match status" value="1"/>
</dbReference>
<evidence type="ECO:0000256" key="4">
    <source>
        <dbReference type="ARBA" id="ARBA00023117"/>
    </source>
</evidence>
<dbReference type="InterPro" id="IPR036427">
    <property type="entry name" value="Bromodomain-like_sf"/>
</dbReference>
<evidence type="ECO:0000256" key="2">
    <source>
        <dbReference type="ARBA" id="ARBA00022553"/>
    </source>
</evidence>
<keyword evidence="2" id="KW-0597">Phosphoprotein</keyword>
<comment type="caution">
    <text evidence="11">The sequence shown here is derived from an EMBL/GenBank/DDBJ whole genome shotgun (WGS) entry which is preliminary data.</text>
</comment>
<feature type="region of interest" description="Disordered" evidence="9">
    <location>
        <begin position="76"/>
        <end position="101"/>
    </location>
</feature>
<dbReference type="InterPro" id="IPR001487">
    <property type="entry name" value="Bromodomain"/>
</dbReference>
<proteinExistence type="predicted"/>
<evidence type="ECO:0000256" key="6">
    <source>
        <dbReference type="ARBA" id="ARBA00023242"/>
    </source>
</evidence>
<protein>
    <recommendedName>
        <fullName evidence="7">SAGA complex subunit Spt7</fullName>
    </recommendedName>
</protein>
<feature type="region of interest" description="Disordered" evidence="9">
    <location>
        <begin position="297"/>
        <end position="349"/>
    </location>
</feature>
<accession>A0A8H2ZIF0</accession>
<comment type="subcellular location">
    <subcellularLocation>
        <location evidence="1">Nucleus</location>
    </subcellularLocation>
</comment>
<evidence type="ECO:0000256" key="9">
    <source>
        <dbReference type="SAM" id="MobiDB-lite"/>
    </source>
</evidence>
<keyword evidence="6" id="KW-0539">Nucleus</keyword>
<dbReference type="PROSITE" id="PS00633">
    <property type="entry name" value="BROMODOMAIN_1"/>
    <property type="match status" value="1"/>
</dbReference>
<evidence type="ECO:0000313" key="12">
    <source>
        <dbReference type="Proteomes" id="UP000644660"/>
    </source>
</evidence>
<dbReference type="Gene3D" id="1.10.20.10">
    <property type="entry name" value="Histone, subunit A"/>
    <property type="match status" value="1"/>
</dbReference>
<dbReference type="GO" id="GO:0005198">
    <property type="term" value="F:structural molecule activity"/>
    <property type="evidence" value="ECO:0007669"/>
    <property type="project" value="TreeGrafter"/>
</dbReference>
<dbReference type="PRINTS" id="PR00503">
    <property type="entry name" value="BROMODOMAIN"/>
</dbReference>
<keyword evidence="12" id="KW-1185">Reference proteome</keyword>
<keyword evidence="4 8" id="KW-0103">Bromodomain</keyword>
<dbReference type="GO" id="GO:0006357">
    <property type="term" value="P:regulation of transcription by RNA polymerase II"/>
    <property type="evidence" value="ECO:0007669"/>
    <property type="project" value="UniProtKB-ARBA"/>
</dbReference>
<feature type="region of interest" description="Disordered" evidence="9">
    <location>
        <begin position="1252"/>
        <end position="1306"/>
    </location>
</feature>
<dbReference type="EMBL" id="CAEFZW010000012">
    <property type="protein sequence ID" value="CAB4256839.1"/>
    <property type="molecule type" value="Genomic_DNA"/>
</dbReference>
<dbReference type="FunFam" id="1.20.920.10:FF:000032">
    <property type="entry name" value="Transcriptional activator spt7"/>
    <property type="match status" value="1"/>
</dbReference>
<feature type="compositionally biased region" description="Polar residues" evidence="9">
    <location>
        <begin position="1272"/>
        <end position="1285"/>
    </location>
</feature>
<keyword evidence="5" id="KW-0804">Transcription</keyword>
<evidence type="ECO:0000256" key="3">
    <source>
        <dbReference type="ARBA" id="ARBA00023015"/>
    </source>
</evidence>
<dbReference type="GeneID" id="64859935"/>
<feature type="compositionally biased region" description="Acidic residues" evidence="9">
    <location>
        <begin position="658"/>
        <end position="677"/>
    </location>
</feature>
<evidence type="ECO:0000256" key="7">
    <source>
        <dbReference type="ARBA" id="ARBA00093633"/>
    </source>
</evidence>
<dbReference type="GO" id="GO:0046982">
    <property type="term" value="F:protein heterodimerization activity"/>
    <property type="evidence" value="ECO:0007669"/>
    <property type="project" value="InterPro"/>
</dbReference>
<name>A0A8H2ZIF0_9SACH</name>